<dbReference type="GO" id="GO:0005525">
    <property type="term" value="F:GTP binding"/>
    <property type="evidence" value="ECO:0007669"/>
    <property type="project" value="InterPro"/>
</dbReference>
<dbReference type="Gene3D" id="3.40.50.11060">
    <property type="entry name" value="GTPase HflX, N-terminal domain"/>
    <property type="match status" value="1"/>
</dbReference>
<sequence length="528" mass="58201">MLRAAISRVGARLRLHHDPHAHGLSPASPPLRALSTRRGKGSSSTADSDDDGPLRGLFMLSHDPERPPRLLVVQPRLRPGGLLDSKLAEALNLANSLEEPRDGFYQAEFATKGAPPHLVVQNPASRGRSHAGNQLILYPFRYCALVVILAQRDTYFGPGTVDNVKCYLRASESEVAWGKPVLDRVGLIIEIFNAHAETKEAKLQAELAALMYMKTRLVRVRGPGGKLMFGSSGEAEVVSARGRGSGGRGFISGAGETELQLQRRRCLTGKSTLVSALSETDLYRDDRRKALLSDTVGFISDLPVQLVEAFHATLEEVVEADMLVHVLDSSAPNLEEHRSTVLQVLQQIGVSEEKINNMIEVWNKIDLVDEKTETDAIEDEIFLTESEEEEDIFSEDDVPSEQSSFDTLDDEADTGYLSEERPENSNDIVSLEESSAEPYEIKAVKSESSSKESSVELYRRDVNGRTLTQLMSTCHVKTSAVTGTGLQELLGLIDKKLTEQQTVVQRSYGPFDRKWRPCSMDGEKAAEQ</sequence>
<reference evidence="3" key="2">
    <citation type="submission" date="2021-12" db="EMBL/GenBank/DDBJ databases">
        <title>Resequencing data analysis of finger millet.</title>
        <authorList>
            <person name="Hatakeyama M."/>
            <person name="Aluri S."/>
            <person name="Balachadran M.T."/>
            <person name="Sivarajan S.R."/>
            <person name="Poveda L."/>
            <person name="Shimizu-Inatsugi R."/>
            <person name="Schlapbach R."/>
            <person name="Sreeman S.M."/>
            <person name="Shimizu K.K."/>
        </authorList>
    </citation>
    <scope>NUCLEOTIDE SEQUENCE</scope>
</reference>
<protein>
    <recommendedName>
        <fullName evidence="2">Hflx-type G domain-containing protein</fullName>
    </recommendedName>
</protein>
<gene>
    <name evidence="3" type="primary">ga13312</name>
    <name evidence="3" type="ORF">PR202_ga13312</name>
</gene>
<feature type="domain" description="Hflx-type G" evidence="2">
    <location>
        <begin position="291"/>
        <end position="501"/>
    </location>
</feature>
<dbReference type="InterPro" id="IPR027417">
    <property type="entry name" value="P-loop_NTPase"/>
</dbReference>
<dbReference type="GO" id="GO:0005737">
    <property type="term" value="C:cytoplasm"/>
    <property type="evidence" value="ECO:0007669"/>
    <property type="project" value="TreeGrafter"/>
</dbReference>
<evidence type="ECO:0000313" key="3">
    <source>
        <dbReference type="EMBL" id="GJM96473.1"/>
    </source>
</evidence>
<dbReference type="Proteomes" id="UP001054889">
    <property type="component" value="Unassembled WGS sequence"/>
</dbReference>
<keyword evidence="4" id="KW-1185">Reference proteome</keyword>
<feature type="region of interest" description="Disordered" evidence="1">
    <location>
        <begin position="386"/>
        <end position="409"/>
    </location>
</feature>
<evidence type="ECO:0000256" key="1">
    <source>
        <dbReference type="SAM" id="MobiDB-lite"/>
    </source>
</evidence>
<dbReference type="SUPFAM" id="SSF52540">
    <property type="entry name" value="P-loop containing nucleoside triphosphate hydrolases"/>
    <property type="match status" value="1"/>
</dbReference>
<evidence type="ECO:0000313" key="4">
    <source>
        <dbReference type="Proteomes" id="UP001054889"/>
    </source>
</evidence>
<dbReference type="InterPro" id="IPR030394">
    <property type="entry name" value="G_HFLX_dom"/>
</dbReference>
<evidence type="ECO:0000259" key="2">
    <source>
        <dbReference type="PROSITE" id="PS51705"/>
    </source>
</evidence>
<dbReference type="Gene3D" id="3.40.50.300">
    <property type="entry name" value="P-loop containing nucleotide triphosphate hydrolases"/>
    <property type="match status" value="1"/>
</dbReference>
<dbReference type="InterPro" id="IPR042108">
    <property type="entry name" value="GTPase_HflX_N_sf"/>
</dbReference>
<dbReference type="InterPro" id="IPR016496">
    <property type="entry name" value="GTPase_HflX"/>
</dbReference>
<proteinExistence type="predicted"/>
<dbReference type="PANTHER" id="PTHR10229:SF8">
    <property type="entry name" value="GTPASE HFLX"/>
    <property type="match status" value="1"/>
</dbReference>
<dbReference type="Pfam" id="PF16360">
    <property type="entry name" value="GTP-bdg_M"/>
    <property type="match status" value="1"/>
</dbReference>
<dbReference type="GO" id="GO:0043022">
    <property type="term" value="F:ribosome binding"/>
    <property type="evidence" value="ECO:0007669"/>
    <property type="project" value="TreeGrafter"/>
</dbReference>
<accession>A0AAV5CDV7</accession>
<comment type="caution">
    <text evidence="3">The sequence shown here is derived from an EMBL/GenBank/DDBJ whole genome shotgun (WGS) entry which is preliminary data.</text>
</comment>
<reference evidence="3" key="1">
    <citation type="journal article" date="2018" name="DNA Res.">
        <title>Multiple hybrid de novo genome assembly of finger millet, an orphan allotetraploid crop.</title>
        <authorList>
            <person name="Hatakeyama M."/>
            <person name="Aluri S."/>
            <person name="Balachadran M.T."/>
            <person name="Sivarajan S.R."/>
            <person name="Patrignani A."/>
            <person name="Gruter S."/>
            <person name="Poveda L."/>
            <person name="Shimizu-Inatsugi R."/>
            <person name="Baeten J."/>
            <person name="Francoijs K.J."/>
            <person name="Nataraja K.N."/>
            <person name="Reddy Y.A.N."/>
            <person name="Phadnis S."/>
            <person name="Ravikumar R.L."/>
            <person name="Schlapbach R."/>
            <person name="Sreeman S.M."/>
            <person name="Shimizu K.K."/>
        </authorList>
    </citation>
    <scope>NUCLEOTIDE SEQUENCE</scope>
</reference>
<dbReference type="PANTHER" id="PTHR10229">
    <property type="entry name" value="GTP-BINDING PROTEIN HFLX"/>
    <property type="match status" value="1"/>
</dbReference>
<feature type="compositionally biased region" description="Acidic residues" evidence="1">
    <location>
        <begin position="386"/>
        <end position="399"/>
    </location>
</feature>
<name>A0AAV5CDV7_ELECO</name>
<dbReference type="EMBL" id="BQKI01000006">
    <property type="protein sequence ID" value="GJM96473.1"/>
    <property type="molecule type" value="Genomic_DNA"/>
</dbReference>
<feature type="region of interest" description="Disordered" evidence="1">
    <location>
        <begin position="415"/>
        <end position="434"/>
    </location>
</feature>
<dbReference type="PROSITE" id="PS51705">
    <property type="entry name" value="G_HFLX"/>
    <property type="match status" value="1"/>
</dbReference>
<dbReference type="InterPro" id="IPR032305">
    <property type="entry name" value="GTP-bd_M"/>
</dbReference>
<organism evidence="3 4">
    <name type="scientific">Eleusine coracana subsp. coracana</name>
    <dbReference type="NCBI Taxonomy" id="191504"/>
    <lineage>
        <taxon>Eukaryota</taxon>
        <taxon>Viridiplantae</taxon>
        <taxon>Streptophyta</taxon>
        <taxon>Embryophyta</taxon>
        <taxon>Tracheophyta</taxon>
        <taxon>Spermatophyta</taxon>
        <taxon>Magnoliopsida</taxon>
        <taxon>Liliopsida</taxon>
        <taxon>Poales</taxon>
        <taxon>Poaceae</taxon>
        <taxon>PACMAD clade</taxon>
        <taxon>Chloridoideae</taxon>
        <taxon>Cynodonteae</taxon>
        <taxon>Eleusininae</taxon>
        <taxon>Eleusine</taxon>
    </lineage>
</organism>
<feature type="region of interest" description="Disordered" evidence="1">
    <location>
        <begin position="17"/>
        <end position="55"/>
    </location>
</feature>
<dbReference type="AlphaFoldDB" id="A0AAV5CDV7"/>